<evidence type="ECO:0000256" key="2">
    <source>
        <dbReference type="SAM" id="MobiDB-lite"/>
    </source>
</evidence>
<evidence type="ECO:0008006" key="5">
    <source>
        <dbReference type="Google" id="ProtNLM"/>
    </source>
</evidence>
<dbReference type="PANTHER" id="PTHR33724:SF1">
    <property type="entry name" value="INTRAFLAGELLAR TRANSPORT PROTEIN 43 HOMOLOG"/>
    <property type="match status" value="1"/>
</dbReference>
<evidence type="ECO:0000313" key="4">
    <source>
        <dbReference type="Proteomes" id="UP001189429"/>
    </source>
</evidence>
<accession>A0ABN9USN0</accession>
<evidence type="ECO:0000313" key="3">
    <source>
        <dbReference type="EMBL" id="CAK0863056.1"/>
    </source>
</evidence>
<gene>
    <name evidence="3" type="ORF">PCOR1329_LOCUS51310</name>
</gene>
<organism evidence="3 4">
    <name type="scientific">Prorocentrum cordatum</name>
    <dbReference type="NCBI Taxonomy" id="2364126"/>
    <lineage>
        <taxon>Eukaryota</taxon>
        <taxon>Sar</taxon>
        <taxon>Alveolata</taxon>
        <taxon>Dinophyceae</taxon>
        <taxon>Prorocentrales</taxon>
        <taxon>Prorocentraceae</taxon>
        <taxon>Prorocentrum</taxon>
    </lineage>
</organism>
<dbReference type="InterPro" id="IPR029302">
    <property type="entry name" value="IFT43"/>
</dbReference>
<evidence type="ECO:0000256" key="1">
    <source>
        <dbReference type="ARBA" id="ARBA00022794"/>
    </source>
</evidence>
<dbReference type="PANTHER" id="PTHR33724">
    <property type="entry name" value="INTRAFLAGELLAR TRANSPORT PROTEIN 43 HOMOLOG"/>
    <property type="match status" value="1"/>
</dbReference>
<proteinExistence type="predicted"/>
<keyword evidence="1" id="KW-0970">Cilium biogenesis/degradation</keyword>
<reference evidence="3" key="1">
    <citation type="submission" date="2023-10" db="EMBL/GenBank/DDBJ databases">
        <authorList>
            <person name="Chen Y."/>
            <person name="Shah S."/>
            <person name="Dougan E. K."/>
            <person name="Thang M."/>
            <person name="Chan C."/>
        </authorList>
    </citation>
    <scope>NUCLEOTIDE SEQUENCE [LARGE SCALE GENOMIC DNA]</scope>
</reference>
<feature type="region of interest" description="Disordered" evidence="2">
    <location>
        <begin position="184"/>
        <end position="208"/>
    </location>
</feature>
<name>A0ABN9USN0_9DINO</name>
<protein>
    <recommendedName>
        <fullName evidence="5">Condensin complex subunit 2</fullName>
    </recommendedName>
</protein>
<keyword evidence="4" id="KW-1185">Reference proteome</keyword>
<sequence length="208" mass="21905">MDDVEVAAAVEMGDSNARRGAFTDDAGPDEGSGARPGPPGGRPRGAVTGGWGFDAPDNDASSAPAHRPFAESPQPAQEVKRGHFDDDNELVPTIPDLEEEAEEDITRQVAAPPAAAPTIMAPVRSVRELDVALAGKASQLPATPEEGVDLAPLMQCLCSEKLVFEKDETWDHELIFQEVASAMNSDAAKDEEGEAEEDNKIGNTNTGT</sequence>
<dbReference type="EMBL" id="CAUYUJ010016223">
    <property type="protein sequence ID" value="CAK0863056.1"/>
    <property type="molecule type" value="Genomic_DNA"/>
</dbReference>
<feature type="region of interest" description="Disordered" evidence="2">
    <location>
        <begin position="1"/>
        <end position="88"/>
    </location>
</feature>
<dbReference type="Proteomes" id="UP001189429">
    <property type="component" value="Unassembled WGS sequence"/>
</dbReference>
<comment type="caution">
    <text evidence="3">The sequence shown here is derived from an EMBL/GenBank/DDBJ whole genome shotgun (WGS) entry which is preliminary data.</text>
</comment>
<feature type="compositionally biased region" description="Low complexity" evidence="2">
    <location>
        <begin position="54"/>
        <end position="65"/>
    </location>
</feature>
<dbReference type="Pfam" id="PF15305">
    <property type="entry name" value="IFT43"/>
    <property type="match status" value="1"/>
</dbReference>